<dbReference type="Proteomes" id="UP001172159">
    <property type="component" value="Unassembled WGS sequence"/>
</dbReference>
<name>A0AA40ANH5_9PEZI</name>
<gene>
    <name evidence="1" type="ORF">B0T21DRAFT_351802</name>
</gene>
<sequence length="174" mass="20556">MSYHTLLLIALHRPYSIVLAILPFLTKVDLLFNLKIRIYRQILQAVVYITFNKYSLQNLIILNITLEIKLINRSTIKIAFFIVLIKIKRSIKVKVKYKYYYAYFNNLKIIKLDINKGNKLIKSSVFKDSRNAKNSFIKKAALLNILNFFNLNKPKLINKLKDIRKVIIKRLIVI</sequence>
<proteinExistence type="predicted"/>
<accession>A0AA40ANH5</accession>
<comment type="caution">
    <text evidence="1">The sequence shown here is derived from an EMBL/GenBank/DDBJ whole genome shotgun (WGS) entry which is preliminary data.</text>
</comment>
<organism evidence="1 2">
    <name type="scientific">Apiosordaria backusii</name>
    <dbReference type="NCBI Taxonomy" id="314023"/>
    <lineage>
        <taxon>Eukaryota</taxon>
        <taxon>Fungi</taxon>
        <taxon>Dikarya</taxon>
        <taxon>Ascomycota</taxon>
        <taxon>Pezizomycotina</taxon>
        <taxon>Sordariomycetes</taxon>
        <taxon>Sordariomycetidae</taxon>
        <taxon>Sordariales</taxon>
        <taxon>Lasiosphaeriaceae</taxon>
        <taxon>Apiosordaria</taxon>
    </lineage>
</organism>
<protein>
    <submittedName>
        <fullName evidence="1">Uncharacterized protein</fullName>
    </submittedName>
</protein>
<dbReference type="AlphaFoldDB" id="A0AA40ANH5"/>
<keyword evidence="2" id="KW-1185">Reference proteome</keyword>
<dbReference type="EMBL" id="JAUKTV010000013">
    <property type="protein sequence ID" value="KAK0719040.1"/>
    <property type="molecule type" value="Genomic_DNA"/>
</dbReference>
<evidence type="ECO:0000313" key="1">
    <source>
        <dbReference type="EMBL" id="KAK0719040.1"/>
    </source>
</evidence>
<evidence type="ECO:0000313" key="2">
    <source>
        <dbReference type="Proteomes" id="UP001172159"/>
    </source>
</evidence>
<reference evidence="1" key="1">
    <citation type="submission" date="2023-06" db="EMBL/GenBank/DDBJ databases">
        <title>Genome-scale phylogeny and comparative genomics of the fungal order Sordariales.</title>
        <authorList>
            <consortium name="Lawrence Berkeley National Laboratory"/>
            <person name="Hensen N."/>
            <person name="Bonometti L."/>
            <person name="Westerberg I."/>
            <person name="Brannstrom I.O."/>
            <person name="Guillou S."/>
            <person name="Cros-Aarteil S."/>
            <person name="Calhoun S."/>
            <person name="Haridas S."/>
            <person name="Kuo A."/>
            <person name="Mondo S."/>
            <person name="Pangilinan J."/>
            <person name="Riley R."/>
            <person name="Labutti K."/>
            <person name="Andreopoulos B."/>
            <person name="Lipzen A."/>
            <person name="Chen C."/>
            <person name="Yanf M."/>
            <person name="Daum C."/>
            <person name="Ng V."/>
            <person name="Clum A."/>
            <person name="Steindorff A."/>
            <person name="Ohm R."/>
            <person name="Martin F."/>
            <person name="Silar P."/>
            <person name="Natvig D."/>
            <person name="Lalanne C."/>
            <person name="Gautier V."/>
            <person name="Ament-Velasquez S.L."/>
            <person name="Kruys A."/>
            <person name="Hutchinson M.I."/>
            <person name="Powell A.J."/>
            <person name="Barry K."/>
            <person name="Miller A.N."/>
            <person name="Grigoriev I.V."/>
            <person name="Debuchy R."/>
            <person name="Gladieux P."/>
            <person name="Thoren M.H."/>
            <person name="Johannesson H."/>
        </authorList>
    </citation>
    <scope>NUCLEOTIDE SEQUENCE</scope>
    <source>
        <strain evidence="1">CBS 540.89</strain>
    </source>
</reference>